<organism evidence="1 2">
    <name type="scientific">Bauhinia variegata</name>
    <name type="common">Purple orchid tree</name>
    <name type="synonym">Phanera variegata</name>
    <dbReference type="NCBI Taxonomy" id="167791"/>
    <lineage>
        <taxon>Eukaryota</taxon>
        <taxon>Viridiplantae</taxon>
        <taxon>Streptophyta</taxon>
        <taxon>Embryophyta</taxon>
        <taxon>Tracheophyta</taxon>
        <taxon>Spermatophyta</taxon>
        <taxon>Magnoliopsida</taxon>
        <taxon>eudicotyledons</taxon>
        <taxon>Gunneridae</taxon>
        <taxon>Pentapetalae</taxon>
        <taxon>rosids</taxon>
        <taxon>fabids</taxon>
        <taxon>Fabales</taxon>
        <taxon>Fabaceae</taxon>
        <taxon>Cercidoideae</taxon>
        <taxon>Cercideae</taxon>
        <taxon>Bauhiniinae</taxon>
        <taxon>Bauhinia</taxon>
    </lineage>
</organism>
<protein>
    <submittedName>
        <fullName evidence="1">Uncharacterized protein</fullName>
    </submittedName>
</protein>
<dbReference type="EMBL" id="CM039426">
    <property type="protein sequence ID" value="KAI4356929.1"/>
    <property type="molecule type" value="Genomic_DNA"/>
</dbReference>
<evidence type="ECO:0000313" key="1">
    <source>
        <dbReference type="EMBL" id="KAI4356929.1"/>
    </source>
</evidence>
<comment type="caution">
    <text evidence="1">The sequence shown here is derived from an EMBL/GenBank/DDBJ whole genome shotgun (WGS) entry which is preliminary data.</text>
</comment>
<sequence length="194" mass="23097">MDLYEFGLWGKKCCIYEVPQSLRKEENLSAYTPQYFSIGPIHHERKDNLKTMKKLKMTYRESFETRLPDGKASMEKYRCYLEQHEQEIRLCYSKKFDEGKNQFLNIIMLDAIFIMELFILTLAFKYFFNPDDKSTIPSYKESKHFTDLLRYTKLATAYDQLEYNQGECFHKLKTAIKLDAAGITIEQQKAKQKI</sequence>
<keyword evidence="2" id="KW-1185">Reference proteome</keyword>
<name>A0ACB9QA28_BAUVA</name>
<proteinExistence type="predicted"/>
<accession>A0ACB9QA28</accession>
<reference evidence="1 2" key="1">
    <citation type="journal article" date="2022" name="DNA Res.">
        <title>Chromosomal-level genome assembly of the orchid tree Bauhinia variegata (Leguminosae; Cercidoideae) supports the allotetraploid origin hypothesis of Bauhinia.</title>
        <authorList>
            <person name="Zhong Y."/>
            <person name="Chen Y."/>
            <person name="Zheng D."/>
            <person name="Pang J."/>
            <person name="Liu Y."/>
            <person name="Luo S."/>
            <person name="Meng S."/>
            <person name="Qian L."/>
            <person name="Wei D."/>
            <person name="Dai S."/>
            <person name="Zhou R."/>
        </authorList>
    </citation>
    <scope>NUCLEOTIDE SEQUENCE [LARGE SCALE GENOMIC DNA]</scope>
    <source>
        <strain evidence="1">BV-YZ2020</strain>
    </source>
</reference>
<gene>
    <name evidence="1" type="ORF">L6164_000910</name>
</gene>
<dbReference type="Proteomes" id="UP000828941">
    <property type="component" value="Chromosome 1"/>
</dbReference>
<evidence type="ECO:0000313" key="2">
    <source>
        <dbReference type="Proteomes" id="UP000828941"/>
    </source>
</evidence>